<dbReference type="PANTHER" id="PTHR14360:SF12">
    <property type="entry name" value="MOZ PROTEIN REPRESENTS A CHROMATIN-ASSOCIATED ACETYLTRANSFERASE"/>
    <property type="match status" value="1"/>
</dbReference>
<evidence type="ECO:0000256" key="3">
    <source>
        <dbReference type="ARBA" id="ARBA00022692"/>
    </source>
</evidence>
<keyword evidence="7 9" id="KW-0472">Membrane</keyword>
<dbReference type="HOGENOM" id="CLU_056763_1_0_1"/>
<evidence type="ECO:0000256" key="2">
    <source>
        <dbReference type="ARBA" id="ARBA00004370"/>
    </source>
</evidence>
<dbReference type="Gene3D" id="1.20.5.340">
    <property type="match status" value="1"/>
</dbReference>
<evidence type="ECO:0000256" key="1">
    <source>
        <dbReference type="ARBA" id="ARBA00004173"/>
    </source>
</evidence>
<keyword evidence="11" id="KW-1185">Reference proteome</keyword>
<evidence type="ECO:0000256" key="8">
    <source>
        <dbReference type="SAM" id="MobiDB-lite"/>
    </source>
</evidence>
<feature type="compositionally biased region" description="Polar residues" evidence="8">
    <location>
        <begin position="80"/>
        <end position="94"/>
    </location>
</feature>
<dbReference type="PANTHER" id="PTHR14360">
    <property type="entry name" value="PROTEIN FMP32, MITOCHONDRIAL"/>
    <property type="match status" value="1"/>
</dbReference>
<evidence type="ECO:0000256" key="7">
    <source>
        <dbReference type="ARBA" id="ARBA00023136"/>
    </source>
</evidence>
<keyword evidence="4 9" id="KW-1133">Transmembrane helix</keyword>
<name>H8WYT5_CANO9</name>
<dbReference type="GO" id="GO:0005739">
    <property type="term" value="C:mitochondrion"/>
    <property type="evidence" value="ECO:0007669"/>
    <property type="project" value="UniProtKB-SubCell"/>
</dbReference>
<reference evidence="10 11" key="1">
    <citation type="journal article" date="2012" name="PLoS ONE">
        <title>Sequence and analysis of the genome of the pathogenic yeast Candida orthopsilosis.</title>
        <authorList>
            <person name="Riccombeni A."/>
            <person name="Vidanes G."/>
            <person name="Proux-Wera E."/>
            <person name="Wolfe K.H."/>
            <person name="Butler G."/>
        </authorList>
    </citation>
    <scope>NUCLEOTIDE SEQUENCE [LARGE SCALE GENOMIC DNA]</scope>
    <source>
        <strain evidence="10 11">Co 90-125</strain>
    </source>
</reference>
<protein>
    <submittedName>
        <fullName evidence="10">Uncharacterized protein</fullName>
    </submittedName>
</protein>
<feature type="transmembrane region" description="Helical" evidence="9">
    <location>
        <begin position="287"/>
        <end position="307"/>
    </location>
</feature>
<organism evidence="10 11">
    <name type="scientific">Candida orthopsilosis (strain 90-125)</name>
    <name type="common">Yeast</name>
    <dbReference type="NCBI Taxonomy" id="1136231"/>
    <lineage>
        <taxon>Eukaryota</taxon>
        <taxon>Fungi</taxon>
        <taxon>Dikarya</taxon>
        <taxon>Ascomycota</taxon>
        <taxon>Saccharomycotina</taxon>
        <taxon>Pichiomycetes</taxon>
        <taxon>Debaryomycetaceae</taxon>
        <taxon>Candida/Lodderomyces clade</taxon>
        <taxon>Candida</taxon>
    </lineage>
</organism>
<dbReference type="KEGG" id="cot:CORT_0A11820"/>
<comment type="subcellular location">
    <subcellularLocation>
        <location evidence="2">Membrane</location>
    </subcellularLocation>
    <subcellularLocation>
        <location evidence="1">Mitochondrion</location>
    </subcellularLocation>
</comment>
<feature type="region of interest" description="Disordered" evidence="8">
    <location>
        <begin position="56"/>
        <end position="94"/>
    </location>
</feature>
<evidence type="ECO:0000256" key="6">
    <source>
        <dbReference type="ARBA" id="ARBA00023128"/>
    </source>
</evidence>
<evidence type="ECO:0000256" key="4">
    <source>
        <dbReference type="ARBA" id="ARBA00022989"/>
    </source>
</evidence>
<accession>H8WYT5</accession>
<sequence>MKQCLGRLYNIYLATPKLYQCYTNKQLINKYLQLHGYNTSIRRFSTFHRLNKEINGKTSSTQKSSINKSDSKKQSEQSKATSGHDTTSTSRPSLNVLNNELSSTIIPGEAKVIPEGSSKDDFLTEIFDNLEPYIDTYEVFKRLTEAGFTEAQADSIIKLLIYQLNSKLSKLSTIYAQKHEMESEQYLFESAQQEILVDITRSREQHINELITLVNILERDFNIISDELNNDNLKLRNDSQVAIHEQKSENTLNVKKLFLRIQETNHKITTELDSAIRSEIESLRWYLSRWGLITLMVSLFLASLIFFSNKFKNEKNEAKKEFVPLVIREPSEYDEDDYHTDLDRSSVE</sequence>
<keyword evidence="5" id="KW-0175">Coiled coil</keyword>
<gene>
    <name evidence="10" type="ORF">CORT_0A11820</name>
</gene>
<evidence type="ECO:0000313" key="11">
    <source>
        <dbReference type="Proteomes" id="UP000005018"/>
    </source>
</evidence>
<evidence type="ECO:0000256" key="5">
    <source>
        <dbReference type="ARBA" id="ARBA00023054"/>
    </source>
</evidence>
<dbReference type="GO" id="GO:0016020">
    <property type="term" value="C:membrane"/>
    <property type="evidence" value="ECO:0007669"/>
    <property type="project" value="UniProtKB-SubCell"/>
</dbReference>
<keyword evidence="6" id="KW-0496">Mitochondrion</keyword>
<keyword evidence="3 9" id="KW-0812">Transmembrane</keyword>
<feature type="compositionally biased region" description="Polar residues" evidence="8">
    <location>
        <begin position="56"/>
        <end position="67"/>
    </location>
</feature>
<dbReference type="AlphaFoldDB" id="H8WYT5"/>
<dbReference type="eggNOG" id="ENOG502S831">
    <property type="taxonomic scope" value="Eukaryota"/>
</dbReference>
<dbReference type="OrthoDB" id="5424147at2759"/>
<proteinExistence type="predicted"/>
<evidence type="ECO:0000313" key="10">
    <source>
        <dbReference type="EMBL" id="CCG21567.1"/>
    </source>
</evidence>
<dbReference type="GeneID" id="14537256"/>
<dbReference type="Proteomes" id="UP000005018">
    <property type="component" value="Chromosome 1"/>
</dbReference>
<dbReference type="Pfam" id="PF07798">
    <property type="entry name" value="CCDC90-like"/>
    <property type="match status" value="1"/>
</dbReference>
<dbReference type="EMBL" id="HE681719">
    <property type="protein sequence ID" value="CCG21567.1"/>
    <property type="molecule type" value="Genomic_DNA"/>
</dbReference>
<evidence type="ECO:0000256" key="9">
    <source>
        <dbReference type="SAM" id="Phobius"/>
    </source>
</evidence>
<dbReference type="RefSeq" id="XP_003867005.1">
    <property type="nucleotide sequence ID" value="XM_003866957.1"/>
</dbReference>
<dbReference type="InterPro" id="IPR024461">
    <property type="entry name" value="CCDC90-like"/>
</dbReference>